<evidence type="ECO:0000256" key="2">
    <source>
        <dbReference type="ARBA" id="ARBA00022485"/>
    </source>
</evidence>
<evidence type="ECO:0000256" key="5">
    <source>
        <dbReference type="ARBA" id="ARBA00022833"/>
    </source>
</evidence>
<evidence type="ECO:0000256" key="6">
    <source>
        <dbReference type="ARBA" id="ARBA00023004"/>
    </source>
</evidence>
<evidence type="ECO:0000313" key="9">
    <source>
        <dbReference type="EMBL" id="VTP11154.1"/>
    </source>
</evidence>
<dbReference type="KEGG" id="msn:LI99_00750"/>
<reference evidence="9" key="1">
    <citation type="submission" date="2019-05" db="EMBL/GenBank/DDBJ databases">
        <authorList>
            <person name="Naeem R."/>
            <person name="Antony C."/>
            <person name="Guan Q."/>
        </authorList>
    </citation>
    <scope>NUCLEOTIDE SEQUENCE</scope>
    <source>
        <strain evidence="9">1</strain>
    </source>
</reference>
<dbReference type="GO" id="GO:0005829">
    <property type="term" value="C:cytosol"/>
    <property type="evidence" value="ECO:0007669"/>
    <property type="project" value="TreeGrafter"/>
</dbReference>
<dbReference type="RefSeq" id="WP_011726702.1">
    <property type="nucleotide sequence ID" value="NZ_CP009495.1"/>
</dbReference>
<keyword evidence="7" id="KW-0411">Iron-sulfur</keyword>
<proteinExistence type="predicted"/>
<evidence type="ECO:0000256" key="8">
    <source>
        <dbReference type="ARBA" id="ARBA00023239"/>
    </source>
</evidence>
<dbReference type="OMA" id="AIHCGIN"/>
<dbReference type="GO" id="GO:0051539">
    <property type="term" value="F:4 iron, 4 sulfur cluster binding"/>
    <property type="evidence" value="ECO:0007669"/>
    <property type="project" value="UniProtKB-KW"/>
</dbReference>
<evidence type="ECO:0000256" key="7">
    <source>
        <dbReference type="ARBA" id="ARBA00023014"/>
    </source>
</evidence>
<dbReference type="InterPro" id="IPR038521">
    <property type="entry name" value="ThiC/Bza_core_dom"/>
</dbReference>
<keyword evidence="3" id="KW-0949">S-adenosyl-L-methionine</keyword>
<dbReference type="PANTHER" id="PTHR30557">
    <property type="entry name" value="THIAMINE BIOSYNTHESIS PROTEIN THIC"/>
    <property type="match status" value="1"/>
</dbReference>
<comment type="cofactor">
    <cofactor evidence="1">
        <name>[4Fe-4S] cluster</name>
        <dbReference type="ChEBI" id="CHEBI:49883"/>
    </cofactor>
</comment>
<dbReference type="KEGG" id="msh:LI98_00750"/>
<organism evidence="9">
    <name type="scientific">Mycolicibacterium smegmatis</name>
    <name type="common">Mycobacterium smegmatis</name>
    <dbReference type="NCBI Taxonomy" id="1772"/>
    <lineage>
        <taxon>Bacteria</taxon>
        <taxon>Bacillati</taxon>
        <taxon>Actinomycetota</taxon>
        <taxon>Actinomycetes</taxon>
        <taxon>Mycobacteriales</taxon>
        <taxon>Mycobacteriaceae</taxon>
        <taxon>Mycolicibacterium</taxon>
    </lineage>
</organism>
<keyword evidence="5" id="KW-0862">Zinc</keyword>
<dbReference type="EMBL" id="LR589663">
    <property type="protein sequence ID" value="VTP11154.1"/>
    <property type="molecule type" value="Genomic_DNA"/>
</dbReference>
<dbReference type="GO" id="GO:0009228">
    <property type="term" value="P:thiamine biosynthetic process"/>
    <property type="evidence" value="ECO:0007669"/>
    <property type="project" value="InterPro"/>
</dbReference>
<name>A0A653FN62_MYCSM</name>
<dbReference type="InterPro" id="IPR002817">
    <property type="entry name" value="ThiC/BzaA/B"/>
</dbReference>
<sequence length="475" mass="50467">MSAEAHCPGPAPQGPDRDTGVPTGPIPGSSKCYRDPVGAPGGRVPFRRVHLSGGRHLDLYDTSGPYTETDTPARLATGLPSRPGVVTDRGTQLQRAREGVVTSEMAFVAARESLRPKVVRDAVAAGHAVIPANHRHPESEPMIIGRAFRVKVNAGIGSPPDAVIGDMVRAIRWGADIVTDLSGSDCDRMVRNMPVPVGTVPLYQALGRVHGDIAALTWNTFCDTVIEQAESGVDCMTVHAGLRREHLSLAAGRITGIVSRGGAVIADWCLLHNAESFLYAHFDQLCETLARYDVTLALAAGLQPGSVADANDAAQIAELRTLGQLARVAHRHGVQVVVEGPGRVPMHKIAESVRIHQQLCRNAPSYTIGPLTTDVAPEHDHATAVIGAAVAAQAGTSMLCCLPRPARLRESVIAHKIAAHSADLAKGHPQAHEHDHAISRARCETHCRDRLALSPDPDAAFTGHDHSKGSYLPFP</sequence>
<evidence type="ECO:0000256" key="4">
    <source>
        <dbReference type="ARBA" id="ARBA00022723"/>
    </source>
</evidence>
<dbReference type="PANTHER" id="PTHR30557:SF1">
    <property type="entry name" value="PHOSPHOMETHYLPYRIMIDINE SYNTHASE, CHLOROPLASTIC"/>
    <property type="match status" value="1"/>
</dbReference>
<dbReference type="GO" id="GO:0046872">
    <property type="term" value="F:metal ion binding"/>
    <property type="evidence" value="ECO:0007669"/>
    <property type="project" value="UniProtKB-KW"/>
</dbReference>
<keyword evidence="4" id="KW-0479">Metal-binding</keyword>
<dbReference type="GeneID" id="93455074"/>
<protein>
    <submittedName>
        <fullName evidence="9">Phosphomethylpyrimidine synthase</fullName>
    </submittedName>
</protein>
<dbReference type="GO" id="GO:0016829">
    <property type="term" value="F:lyase activity"/>
    <property type="evidence" value="ECO:0007669"/>
    <property type="project" value="UniProtKB-KW"/>
</dbReference>
<dbReference type="Gene3D" id="3.20.20.540">
    <property type="entry name" value="Radical SAM ThiC family, central domain"/>
    <property type="match status" value="1"/>
</dbReference>
<gene>
    <name evidence="9" type="primary">thiC_2</name>
    <name evidence="9" type="ORF">BIN_B_05503</name>
</gene>
<keyword evidence="8" id="KW-0456">Lyase</keyword>
<keyword evidence="2" id="KW-0004">4Fe-4S</keyword>
<accession>A0A653FN62</accession>
<evidence type="ECO:0000256" key="3">
    <source>
        <dbReference type="ARBA" id="ARBA00022691"/>
    </source>
</evidence>
<evidence type="ECO:0000256" key="1">
    <source>
        <dbReference type="ARBA" id="ARBA00001966"/>
    </source>
</evidence>
<dbReference type="AlphaFoldDB" id="A0A653FN62"/>
<keyword evidence="6" id="KW-0408">Iron</keyword>
<dbReference type="Pfam" id="PF01964">
    <property type="entry name" value="ThiC_Rad_SAM"/>
    <property type="match status" value="1"/>
</dbReference>